<dbReference type="Proteomes" id="UP001476798">
    <property type="component" value="Unassembled WGS sequence"/>
</dbReference>
<name>A0ABV0NBQ5_9TELE</name>
<gene>
    <name evidence="1" type="ORF">GOODEAATRI_018299</name>
</gene>
<evidence type="ECO:0000313" key="1">
    <source>
        <dbReference type="EMBL" id="MEQ2168784.1"/>
    </source>
</evidence>
<comment type="caution">
    <text evidence="1">The sequence shown here is derived from an EMBL/GenBank/DDBJ whole genome shotgun (WGS) entry which is preliminary data.</text>
</comment>
<dbReference type="EMBL" id="JAHRIO010031532">
    <property type="protein sequence ID" value="MEQ2168784.1"/>
    <property type="molecule type" value="Genomic_DNA"/>
</dbReference>
<organism evidence="1 2">
    <name type="scientific">Goodea atripinnis</name>
    <dbReference type="NCBI Taxonomy" id="208336"/>
    <lineage>
        <taxon>Eukaryota</taxon>
        <taxon>Metazoa</taxon>
        <taxon>Chordata</taxon>
        <taxon>Craniata</taxon>
        <taxon>Vertebrata</taxon>
        <taxon>Euteleostomi</taxon>
        <taxon>Actinopterygii</taxon>
        <taxon>Neopterygii</taxon>
        <taxon>Teleostei</taxon>
        <taxon>Neoteleostei</taxon>
        <taxon>Acanthomorphata</taxon>
        <taxon>Ovalentaria</taxon>
        <taxon>Atherinomorphae</taxon>
        <taxon>Cyprinodontiformes</taxon>
        <taxon>Goodeidae</taxon>
        <taxon>Goodea</taxon>
    </lineage>
</organism>
<protein>
    <submittedName>
        <fullName evidence="1">Uncharacterized protein</fullName>
    </submittedName>
</protein>
<evidence type="ECO:0000313" key="2">
    <source>
        <dbReference type="Proteomes" id="UP001476798"/>
    </source>
</evidence>
<keyword evidence="2" id="KW-1185">Reference proteome</keyword>
<sequence length="52" mass="5547">LAAWLQQLLPPSLVTLANVTIPVVTVAKATTVVDTYFYPVVAVTLVVKATLH</sequence>
<reference evidence="1 2" key="1">
    <citation type="submission" date="2021-06" db="EMBL/GenBank/DDBJ databases">
        <authorList>
            <person name="Palmer J.M."/>
        </authorList>
    </citation>
    <scope>NUCLEOTIDE SEQUENCE [LARGE SCALE GENOMIC DNA]</scope>
    <source>
        <strain evidence="1 2">GA_2019</strain>
        <tissue evidence="1">Muscle</tissue>
    </source>
</reference>
<accession>A0ABV0NBQ5</accession>
<feature type="non-terminal residue" evidence="1">
    <location>
        <position position="1"/>
    </location>
</feature>
<proteinExistence type="predicted"/>